<evidence type="ECO:0000256" key="1">
    <source>
        <dbReference type="ARBA" id="ARBA00008331"/>
    </source>
</evidence>
<dbReference type="SUPFAM" id="SSF51735">
    <property type="entry name" value="NAD(P)-binding Rossmann-fold domains"/>
    <property type="match status" value="1"/>
</dbReference>
<dbReference type="NCBIfam" id="NF009827">
    <property type="entry name" value="PRK13303.1-2"/>
    <property type="match status" value="1"/>
</dbReference>
<evidence type="ECO:0000256" key="6">
    <source>
        <dbReference type="HAMAP-Rule" id="MF_01265"/>
    </source>
</evidence>
<keyword evidence="5 6" id="KW-0520">NAD</keyword>
<dbReference type="InterPro" id="IPR002811">
    <property type="entry name" value="Asp_DH"/>
</dbReference>
<dbReference type="GO" id="GO:0033735">
    <property type="term" value="F:aspartate dehydrogenase [NAD(P)+] activity"/>
    <property type="evidence" value="ECO:0007669"/>
    <property type="project" value="UniProtKB-EC"/>
</dbReference>
<evidence type="ECO:0000259" key="8">
    <source>
        <dbReference type="Pfam" id="PF03447"/>
    </source>
</evidence>
<dbReference type="SUPFAM" id="SSF55347">
    <property type="entry name" value="Glyceraldehyde-3-phosphate dehydrogenase-like, C-terminal domain"/>
    <property type="match status" value="1"/>
</dbReference>
<keyword evidence="10" id="KW-1185">Reference proteome</keyword>
<dbReference type="InterPro" id="IPR005106">
    <property type="entry name" value="Asp/hSer_DH_NAD-bd"/>
</dbReference>
<comment type="similarity">
    <text evidence="1 6">Belongs to the L-aspartate dehydrogenase family.</text>
</comment>
<dbReference type="EC" id="1.4.1.21" evidence="6"/>
<evidence type="ECO:0000256" key="2">
    <source>
        <dbReference type="ARBA" id="ARBA00022642"/>
    </source>
</evidence>
<feature type="domain" description="Aspartate dehydrogenase" evidence="7">
    <location>
        <begin position="167"/>
        <end position="254"/>
    </location>
</feature>
<feature type="binding site" evidence="6">
    <location>
        <position position="189"/>
    </location>
    <ligand>
        <name>NAD(+)</name>
        <dbReference type="ChEBI" id="CHEBI:57540"/>
    </ligand>
</feature>
<reference evidence="9 10" key="1">
    <citation type="submission" date="2020-09" db="EMBL/GenBank/DDBJ databases">
        <title>Marinomonas sp. nov., isolated from the cysticercosis algae of Qingdao, China.</title>
        <authorList>
            <person name="Sun X."/>
        </authorList>
    </citation>
    <scope>NUCLEOTIDE SEQUENCE [LARGE SCALE GENOMIC DNA]</scope>
    <source>
        <strain evidence="9 10">SM2066</strain>
    </source>
</reference>
<proteinExistence type="inferred from homology"/>
<evidence type="ECO:0000256" key="4">
    <source>
        <dbReference type="ARBA" id="ARBA00023002"/>
    </source>
</evidence>
<dbReference type="PANTHER" id="PTHR31873:SF6">
    <property type="entry name" value="ASPARTATE DEHYDROGENASE DOMAIN-CONTAINING PROTEIN"/>
    <property type="match status" value="1"/>
</dbReference>
<evidence type="ECO:0000256" key="5">
    <source>
        <dbReference type="ARBA" id="ARBA00023027"/>
    </source>
</evidence>
<dbReference type="Proteomes" id="UP000604161">
    <property type="component" value="Unassembled WGS sequence"/>
</dbReference>
<keyword evidence="4 6" id="KW-0560">Oxidoreductase</keyword>
<comment type="function">
    <text evidence="6">Specifically catalyzes the NAD or NADP-dependent dehydrogenation of L-aspartate to iminoaspartate.</text>
</comment>
<dbReference type="Pfam" id="PF01958">
    <property type="entry name" value="Asp_DH_C"/>
    <property type="match status" value="1"/>
</dbReference>
<dbReference type="Gene3D" id="3.30.360.10">
    <property type="entry name" value="Dihydrodipicolinate Reductase, domain 2"/>
    <property type="match status" value="1"/>
</dbReference>
<organism evidence="9 10">
    <name type="scientific">Marinomonas colpomeniae</name>
    <dbReference type="NCBI Taxonomy" id="2774408"/>
    <lineage>
        <taxon>Bacteria</taxon>
        <taxon>Pseudomonadati</taxon>
        <taxon>Pseudomonadota</taxon>
        <taxon>Gammaproteobacteria</taxon>
        <taxon>Oceanospirillales</taxon>
        <taxon>Oceanospirillaceae</taxon>
        <taxon>Marinomonas</taxon>
    </lineage>
</organism>
<feature type="domain" description="Aspartate/homoserine dehydrogenase NAD-binding" evidence="8">
    <location>
        <begin position="9"/>
        <end position="119"/>
    </location>
</feature>
<dbReference type="RefSeq" id="WP_191594855.1">
    <property type="nucleotide sequence ID" value="NZ_JACYFC010000003.1"/>
</dbReference>
<feature type="binding site" evidence="6">
    <location>
        <position position="123"/>
    </location>
    <ligand>
        <name>NAD(+)</name>
        <dbReference type="ChEBI" id="CHEBI:57540"/>
    </ligand>
</feature>
<dbReference type="InterPro" id="IPR011182">
    <property type="entry name" value="L-Asp_DH"/>
</dbReference>
<dbReference type="Pfam" id="PF03447">
    <property type="entry name" value="NAD_binding_3"/>
    <property type="match status" value="1"/>
</dbReference>
<protein>
    <recommendedName>
        <fullName evidence="6">L-aspartate dehydrogenase</fullName>
        <ecNumber evidence="6">1.4.1.21</ecNumber>
    </recommendedName>
</protein>
<dbReference type="PANTHER" id="PTHR31873">
    <property type="entry name" value="L-ASPARTATE DEHYDROGENASE-RELATED"/>
    <property type="match status" value="1"/>
</dbReference>
<comment type="miscellaneous">
    <text evidence="6">The iminoaspartate product is unstable in aqueous solution and can decompose to oxaloacetate and ammonia.</text>
</comment>
<dbReference type="EMBL" id="JACYFC010000003">
    <property type="protein sequence ID" value="MBD5771478.1"/>
    <property type="molecule type" value="Genomic_DNA"/>
</dbReference>
<evidence type="ECO:0000313" key="9">
    <source>
        <dbReference type="EMBL" id="MBD5771478.1"/>
    </source>
</evidence>
<evidence type="ECO:0000256" key="3">
    <source>
        <dbReference type="ARBA" id="ARBA00022857"/>
    </source>
</evidence>
<dbReference type="Gene3D" id="3.40.50.720">
    <property type="entry name" value="NAD(P)-binding Rossmann-like Domain"/>
    <property type="match status" value="1"/>
</dbReference>
<dbReference type="NCBIfam" id="NF009828">
    <property type="entry name" value="PRK13303.1-3"/>
    <property type="match status" value="1"/>
</dbReference>
<name>A0ABR8NZY7_9GAMM</name>
<dbReference type="InterPro" id="IPR020626">
    <property type="entry name" value="Asp_DH_prok"/>
</dbReference>
<comment type="catalytic activity">
    <reaction evidence="6">
        <text>L-aspartate + NADP(+) + H2O = oxaloacetate + NH4(+) + NADPH + H(+)</text>
        <dbReference type="Rhea" id="RHEA:11784"/>
        <dbReference type="ChEBI" id="CHEBI:15377"/>
        <dbReference type="ChEBI" id="CHEBI:15378"/>
        <dbReference type="ChEBI" id="CHEBI:16452"/>
        <dbReference type="ChEBI" id="CHEBI:28938"/>
        <dbReference type="ChEBI" id="CHEBI:29991"/>
        <dbReference type="ChEBI" id="CHEBI:57783"/>
        <dbReference type="ChEBI" id="CHEBI:58349"/>
        <dbReference type="EC" id="1.4.1.21"/>
    </reaction>
</comment>
<evidence type="ECO:0000259" key="7">
    <source>
        <dbReference type="Pfam" id="PF01958"/>
    </source>
</evidence>
<sequence>MTVKVALIGYGAIAQDLFFKVQDDPYLTIKQVLVRHRSCEIVKPLLCSTIEVISSIDDLDDDIDFVLECAGHEALCEYGEAVLRRGIDLGVLSAGALSDINLDTGLRQAAHQSGSKIIVVPGAIGGIDAISSVGKTGLTAVQYTGRKAPLSWKGTPAENVCDLENLSEPFEIYAGTARDAARLFPKNANVVATVALAGIGFDETLVRLIADPFVSRNTHRIEAHGDNVSFSFETCSGTLPDNPRTSALTSQSAYRILKMRSDSFFL</sequence>
<comment type="caution">
    <text evidence="9">The sequence shown here is derived from an EMBL/GenBank/DDBJ whole genome shotgun (WGS) entry which is preliminary data.</text>
</comment>
<keyword evidence="3 6" id="KW-0521">NADP</keyword>
<evidence type="ECO:0000313" key="10">
    <source>
        <dbReference type="Proteomes" id="UP000604161"/>
    </source>
</evidence>
<accession>A0ABR8NZY7</accession>
<comment type="catalytic activity">
    <reaction evidence="6">
        <text>L-aspartate + NAD(+) + H2O = oxaloacetate + NH4(+) + NADH + H(+)</text>
        <dbReference type="Rhea" id="RHEA:11788"/>
        <dbReference type="ChEBI" id="CHEBI:15377"/>
        <dbReference type="ChEBI" id="CHEBI:15378"/>
        <dbReference type="ChEBI" id="CHEBI:16452"/>
        <dbReference type="ChEBI" id="CHEBI:28938"/>
        <dbReference type="ChEBI" id="CHEBI:29991"/>
        <dbReference type="ChEBI" id="CHEBI:57540"/>
        <dbReference type="ChEBI" id="CHEBI:57945"/>
        <dbReference type="EC" id="1.4.1.21"/>
    </reaction>
</comment>
<gene>
    <name evidence="6" type="primary">nadX</name>
    <name evidence="9" type="ORF">IF202_10495</name>
</gene>
<dbReference type="InterPro" id="IPR036291">
    <property type="entry name" value="NAD(P)-bd_dom_sf"/>
</dbReference>
<dbReference type="PIRSF" id="PIRSF005227">
    <property type="entry name" value="Asp_dh_NAD_syn"/>
    <property type="match status" value="1"/>
</dbReference>
<feature type="active site" evidence="6">
    <location>
        <position position="219"/>
    </location>
</feature>
<keyword evidence="2 6" id="KW-0662">Pyridine nucleotide biosynthesis</keyword>
<dbReference type="HAMAP" id="MF_01265">
    <property type="entry name" value="NadX"/>
    <property type="match status" value="1"/>
</dbReference>
<comment type="pathway">
    <text evidence="6">Cofactor biosynthesis; NAD(+) biosynthesis; iminoaspartate from L-aspartate (dehydrogenase route): step 1/1.</text>
</comment>